<feature type="transmembrane region" description="Helical" evidence="1">
    <location>
        <begin position="39"/>
        <end position="58"/>
    </location>
</feature>
<dbReference type="AlphaFoldDB" id="A0A154P930"/>
<reference evidence="2 3" key="1">
    <citation type="submission" date="2015-07" db="EMBL/GenBank/DDBJ databases">
        <title>The genome of Dufourea novaeangliae.</title>
        <authorList>
            <person name="Pan H."/>
            <person name="Kapheim K."/>
        </authorList>
    </citation>
    <scope>NUCLEOTIDE SEQUENCE [LARGE SCALE GENOMIC DNA]</scope>
    <source>
        <strain evidence="2">0120121106</strain>
        <tissue evidence="2">Whole body</tissue>
    </source>
</reference>
<keyword evidence="1" id="KW-0812">Transmembrane</keyword>
<accession>A0A154P930</accession>
<name>A0A154P930_DUFNO</name>
<protein>
    <submittedName>
        <fullName evidence="2">Uncharacterized protein</fullName>
    </submittedName>
</protein>
<keyword evidence="1" id="KW-0472">Membrane</keyword>
<proteinExistence type="predicted"/>
<dbReference type="EMBL" id="KQ434846">
    <property type="protein sequence ID" value="KZC08347.1"/>
    <property type="molecule type" value="Genomic_DNA"/>
</dbReference>
<evidence type="ECO:0000256" key="1">
    <source>
        <dbReference type="SAM" id="Phobius"/>
    </source>
</evidence>
<dbReference type="Proteomes" id="UP000076502">
    <property type="component" value="Unassembled WGS sequence"/>
</dbReference>
<keyword evidence="1" id="KW-1133">Transmembrane helix</keyword>
<sequence>MRILSEIPLKPKFRKLYGQTLGFKIRSFMLQAWKEMPELVALTPAVFLSAAIAYYTIWTRDFTIPPRYFRDNTIYRPDDPRVPRINRSDSIVLERPITGQHGMD</sequence>
<gene>
    <name evidence="2" type="ORF">WN55_09251</name>
</gene>
<dbReference type="OrthoDB" id="6600151at2759"/>
<evidence type="ECO:0000313" key="3">
    <source>
        <dbReference type="Proteomes" id="UP000076502"/>
    </source>
</evidence>
<evidence type="ECO:0000313" key="2">
    <source>
        <dbReference type="EMBL" id="KZC08347.1"/>
    </source>
</evidence>
<organism evidence="2 3">
    <name type="scientific">Dufourea novaeangliae</name>
    <name type="common">Sweat bee</name>
    <dbReference type="NCBI Taxonomy" id="178035"/>
    <lineage>
        <taxon>Eukaryota</taxon>
        <taxon>Metazoa</taxon>
        <taxon>Ecdysozoa</taxon>
        <taxon>Arthropoda</taxon>
        <taxon>Hexapoda</taxon>
        <taxon>Insecta</taxon>
        <taxon>Pterygota</taxon>
        <taxon>Neoptera</taxon>
        <taxon>Endopterygota</taxon>
        <taxon>Hymenoptera</taxon>
        <taxon>Apocrita</taxon>
        <taxon>Aculeata</taxon>
        <taxon>Apoidea</taxon>
        <taxon>Anthophila</taxon>
        <taxon>Halictidae</taxon>
        <taxon>Rophitinae</taxon>
        <taxon>Dufourea</taxon>
    </lineage>
</organism>
<keyword evidence="3" id="KW-1185">Reference proteome</keyword>